<keyword evidence="1 4" id="KW-0597">Phosphoprotein</keyword>
<dbReference type="Pfam" id="PF00072">
    <property type="entry name" value="Response_reg"/>
    <property type="match status" value="1"/>
</dbReference>
<dbReference type="GO" id="GO:0000976">
    <property type="term" value="F:transcription cis-regulatory region binding"/>
    <property type="evidence" value="ECO:0007669"/>
    <property type="project" value="TreeGrafter"/>
</dbReference>
<dbReference type="InterPro" id="IPR039420">
    <property type="entry name" value="WalR-like"/>
</dbReference>
<dbReference type="CDD" id="cd00383">
    <property type="entry name" value="trans_reg_C"/>
    <property type="match status" value="1"/>
</dbReference>
<proteinExistence type="predicted"/>
<dbReference type="PROSITE" id="PS51755">
    <property type="entry name" value="OMPR_PHOB"/>
    <property type="match status" value="1"/>
</dbReference>
<dbReference type="InterPro" id="IPR036388">
    <property type="entry name" value="WH-like_DNA-bd_sf"/>
</dbReference>
<feature type="DNA-binding region" description="OmpR/PhoB-type" evidence="5">
    <location>
        <begin position="131"/>
        <end position="225"/>
    </location>
</feature>
<dbReference type="PROSITE" id="PS50110">
    <property type="entry name" value="RESPONSE_REGULATORY"/>
    <property type="match status" value="1"/>
</dbReference>
<evidence type="ECO:0000259" key="7">
    <source>
        <dbReference type="PROSITE" id="PS51755"/>
    </source>
</evidence>
<name>A0A6S6SH94_9BACT</name>
<dbReference type="PANTHER" id="PTHR48111">
    <property type="entry name" value="REGULATOR OF RPOS"/>
    <property type="match status" value="1"/>
</dbReference>
<keyword evidence="3 5" id="KW-0238">DNA-binding</keyword>
<dbReference type="AlphaFoldDB" id="A0A6S6SH94"/>
<dbReference type="CDD" id="cd17574">
    <property type="entry name" value="REC_OmpR"/>
    <property type="match status" value="1"/>
</dbReference>
<feature type="domain" description="Response regulatory" evidence="6">
    <location>
        <begin position="9"/>
        <end position="123"/>
    </location>
</feature>
<dbReference type="InterPro" id="IPR001789">
    <property type="entry name" value="Sig_transdc_resp-reg_receiver"/>
</dbReference>
<evidence type="ECO:0000256" key="5">
    <source>
        <dbReference type="PROSITE-ProRule" id="PRU01091"/>
    </source>
</evidence>
<dbReference type="Gene3D" id="1.10.10.10">
    <property type="entry name" value="Winged helix-like DNA-binding domain superfamily/Winged helix DNA-binding domain"/>
    <property type="match status" value="1"/>
</dbReference>
<evidence type="ECO:0000256" key="2">
    <source>
        <dbReference type="ARBA" id="ARBA00023012"/>
    </source>
</evidence>
<evidence type="ECO:0000256" key="4">
    <source>
        <dbReference type="PROSITE-ProRule" id="PRU00169"/>
    </source>
</evidence>
<dbReference type="SMART" id="SM00448">
    <property type="entry name" value="REC"/>
    <property type="match status" value="1"/>
</dbReference>
<dbReference type="Gene3D" id="6.10.250.690">
    <property type="match status" value="1"/>
</dbReference>
<feature type="modified residue" description="4-aspartylphosphate" evidence="4">
    <location>
        <position position="58"/>
    </location>
</feature>
<evidence type="ECO:0000313" key="8">
    <source>
        <dbReference type="EMBL" id="CAA6804324.1"/>
    </source>
</evidence>
<keyword evidence="2" id="KW-0902">Two-component regulatory system</keyword>
<dbReference type="Gene3D" id="3.40.50.2300">
    <property type="match status" value="1"/>
</dbReference>
<evidence type="ECO:0000256" key="1">
    <source>
        <dbReference type="ARBA" id="ARBA00022553"/>
    </source>
</evidence>
<dbReference type="InterPro" id="IPR001867">
    <property type="entry name" value="OmpR/PhoB-type_DNA-bd"/>
</dbReference>
<dbReference type="Pfam" id="PF00486">
    <property type="entry name" value="Trans_reg_C"/>
    <property type="match status" value="1"/>
</dbReference>
<dbReference type="EMBL" id="CACVAP010000043">
    <property type="protein sequence ID" value="CAA6804324.1"/>
    <property type="molecule type" value="Genomic_DNA"/>
</dbReference>
<dbReference type="SUPFAM" id="SSF52172">
    <property type="entry name" value="CheY-like"/>
    <property type="match status" value="1"/>
</dbReference>
<dbReference type="GO" id="GO:0006355">
    <property type="term" value="P:regulation of DNA-templated transcription"/>
    <property type="evidence" value="ECO:0007669"/>
    <property type="project" value="InterPro"/>
</dbReference>
<dbReference type="GO" id="GO:0032993">
    <property type="term" value="C:protein-DNA complex"/>
    <property type="evidence" value="ECO:0007669"/>
    <property type="project" value="TreeGrafter"/>
</dbReference>
<dbReference type="PANTHER" id="PTHR48111:SF40">
    <property type="entry name" value="PHOSPHATE REGULON TRANSCRIPTIONAL REGULATORY PROTEIN PHOB"/>
    <property type="match status" value="1"/>
</dbReference>
<sequence>MKTPNADIEIVLIEDEEDILELLEYHLQKAGYQTTSFSSTKNVEQFLEEENPSLLIVDRNLPFMEGSEFIADIREKGYDIPTIFLSAKNSDSDIDEGFLRGADDYITKPFRIQELLHRVGAILRRTGKVEQTKLKHRDLLLDMDSQTLSINDTNIKLTKMEFNLLSIFIKNSSKTLDRDFLVDEVSEESQGKTINVAINRLKKKIDPDGSKAYITSVWGVGYKLA</sequence>
<accession>A0A6S6SH94</accession>
<dbReference type="GO" id="GO:0005829">
    <property type="term" value="C:cytosol"/>
    <property type="evidence" value="ECO:0007669"/>
    <property type="project" value="TreeGrafter"/>
</dbReference>
<reference evidence="8" key="1">
    <citation type="submission" date="2020-01" db="EMBL/GenBank/DDBJ databases">
        <authorList>
            <person name="Meier V. D."/>
            <person name="Meier V D."/>
        </authorList>
    </citation>
    <scope>NUCLEOTIDE SEQUENCE</scope>
    <source>
        <strain evidence="8">HLG_WM_MAG_06</strain>
    </source>
</reference>
<feature type="domain" description="OmpR/PhoB-type" evidence="7">
    <location>
        <begin position="131"/>
        <end position="225"/>
    </location>
</feature>
<dbReference type="InterPro" id="IPR011006">
    <property type="entry name" value="CheY-like_superfamily"/>
</dbReference>
<dbReference type="GO" id="GO:0000156">
    <property type="term" value="F:phosphorelay response regulator activity"/>
    <property type="evidence" value="ECO:0007669"/>
    <property type="project" value="TreeGrafter"/>
</dbReference>
<evidence type="ECO:0000259" key="6">
    <source>
        <dbReference type="PROSITE" id="PS50110"/>
    </source>
</evidence>
<dbReference type="SMART" id="SM00862">
    <property type="entry name" value="Trans_reg_C"/>
    <property type="match status" value="1"/>
</dbReference>
<evidence type="ECO:0000256" key="3">
    <source>
        <dbReference type="ARBA" id="ARBA00023125"/>
    </source>
</evidence>
<gene>
    <name evidence="8" type="ORF">HELGO_WM14220</name>
</gene>
<protein>
    <submittedName>
        <fullName evidence="8">DNA-binding response regulator</fullName>
    </submittedName>
</protein>
<organism evidence="8">
    <name type="scientific">uncultured Sulfurovum sp</name>
    <dbReference type="NCBI Taxonomy" id="269237"/>
    <lineage>
        <taxon>Bacteria</taxon>
        <taxon>Pseudomonadati</taxon>
        <taxon>Campylobacterota</taxon>
        <taxon>Epsilonproteobacteria</taxon>
        <taxon>Campylobacterales</taxon>
        <taxon>Sulfurovaceae</taxon>
        <taxon>Sulfurovum</taxon>
        <taxon>environmental samples</taxon>
    </lineage>
</organism>